<keyword evidence="7" id="KW-0808">Transferase</keyword>
<dbReference type="GO" id="GO:0052621">
    <property type="term" value="F:diguanylate cyclase activity"/>
    <property type="evidence" value="ECO:0007669"/>
    <property type="project" value="UniProtKB-EC"/>
</dbReference>
<dbReference type="InterPro" id="IPR029787">
    <property type="entry name" value="Nucleotide_cyclase"/>
</dbReference>
<dbReference type="InterPro" id="IPR011990">
    <property type="entry name" value="TPR-like_helical_dom_sf"/>
</dbReference>
<dbReference type="Gene3D" id="1.25.40.10">
    <property type="entry name" value="Tetratricopeptide repeat domain"/>
    <property type="match status" value="2"/>
</dbReference>
<proteinExistence type="predicted"/>
<dbReference type="SUPFAM" id="SSF55073">
    <property type="entry name" value="Nucleotide cyclase"/>
    <property type="match status" value="1"/>
</dbReference>
<accession>A0ABV9JQV7</accession>
<evidence type="ECO:0000256" key="3">
    <source>
        <dbReference type="SAM" id="Coils"/>
    </source>
</evidence>
<dbReference type="Gene3D" id="3.30.70.270">
    <property type="match status" value="1"/>
</dbReference>
<keyword evidence="4" id="KW-0812">Transmembrane</keyword>
<dbReference type="PROSITE" id="PS50887">
    <property type="entry name" value="GGDEF"/>
    <property type="match status" value="1"/>
</dbReference>
<dbReference type="PANTHER" id="PTHR45138">
    <property type="entry name" value="REGULATORY COMPONENTS OF SENSORY TRANSDUCTION SYSTEM"/>
    <property type="match status" value="1"/>
</dbReference>
<keyword evidence="4" id="KW-0472">Membrane</keyword>
<dbReference type="Pfam" id="PF00990">
    <property type="entry name" value="GGDEF"/>
    <property type="match status" value="1"/>
</dbReference>
<protein>
    <recommendedName>
        <fullName evidence="1">diguanylate cyclase</fullName>
        <ecNumber evidence="1">2.7.7.65</ecNumber>
    </recommendedName>
</protein>
<dbReference type="NCBIfam" id="TIGR00254">
    <property type="entry name" value="GGDEF"/>
    <property type="match status" value="1"/>
</dbReference>
<evidence type="ECO:0000313" key="7">
    <source>
        <dbReference type="EMBL" id="MFC4656666.1"/>
    </source>
</evidence>
<dbReference type="EC" id="2.7.7.65" evidence="1"/>
<evidence type="ECO:0000313" key="8">
    <source>
        <dbReference type="Proteomes" id="UP001595962"/>
    </source>
</evidence>
<evidence type="ECO:0000256" key="4">
    <source>
        <dbReference type="SAM" id="Phobius"/>
    </source>
</evidence>
<comment type="catalytic activity">
    <reaction evidence="2">
        <text>2 GTP = 3',3'-c-di-GMP + 2 diphosphate</text>
        <dbReference type="Rhea" id="RHEA:24898"/>
        <dbReference type="ChEBI" id="CHEBI:33019"/>
        <dbReference type="ChEBI" id="CHEBI:37565"/>
        <dbReference type="ChEBI" id="CHEBI:58805"/>
        <dbReference type="EC" id="2.7.7.65"/>
    </reaction>
</comment>
<dbReference type="InterPro" id="IPR050469">
    <property type="entry name" value="Diguanylate_Cyclase"/>
</dbReference>
<feature type="chain" id="PRO_5045180895" description="diguanylate cyclase" evidence="5">
    <location>
        <begin position="22"/>
        <end position="623"/>
    </location>
</feature>
<dbReference type="EMBL" id="JBHSGB010000017">
    <property type="protein sequence ID" value="MFC4656666.1"/>
    <property type="molecule type" value="Genomic_DNA"/>
</dbReference>
<name>A0ABV9JQV7_9GAMM</name>
<evidence type="ECO:0000259" key="6">
    <source>
        <dbReference type="PROSITE" id="PS50887"/>
    </source>
</evidence>
<organism evidence="7 8">
    <name type="scientific">Rheinheimera marina</name>
    <dbReference type="NCBI Taxonomy" id="1774958"/>
    <lineage>
        <taxon>Bacteria</taxon>
        <taxon>Pseudomonadati</taxon>
        <taxon>Pseudomonadota</taxon>
        <taxon>Gammaproteobacteria</taxon>
        <taxon>Chromatiales</taxon>
        <taxon>Chromatiaceae</taxon>
        <taxon>Rheinheimera</taxon>
    </lineage>
</organism>
<feature type="signal peptide" evidence="5">
    <location>
        <begin position="1"/>
        <end position="21"/>
    </location>
</feature>
<keyword evidence="7" id="KW-0548">Nucleotidyltransferase</keyword>
<feature type="domain" description="GGDEF" evidence="6">
    <location>
        <begin position="492"/>
        <end position="623"/>
    </location>
</feature>
<dbReference type="SMART" id="SM00267">
    <property type="entry name" value="GGDEF"/>
    <property type="match status" value="1"/>
</dbReference>
<evidence type="ECO:0000256" key="2">
    <source>
        <dbReference type="ARBA" id="ARBA00034247"/>
    </source>
</evidence>
<dbReference type="RefSeq" id="WP_377335940.1">
    <property type="nucleotide sequence ID" value="NZ_JBHSGB010000017.1"/>
</dbReference>
<dbReference type="InterPro" id="IPR000160">
    <property type="entry name" value="GGDEF_dom"/>
</dbReference>
<evidence type="ECO:0000256" key="5">
    <source>
        <dbReference type="SAM" id="SignalP"/>
    </source>
</evidence>
<dbReference type="SUPFAM" id="SSF48452">
    <property type="entry name" value="TPR-like"/>
    <property type="match status" value="2"/>
</dbReference>
<evidence type="ECO:0000256" key="1">
    <source>
        <dbReference type="ARBA" id="ARBA00012528"/>
    </source>
</evidence>
<reference evidence="8" key="1">
    <citation type="journal article" date="2019" name="Int. J. Syst. Evol. Microbiol.">
        <title>The Global Catalogue of Microorganisms (GCM) 10K type strain sequencing project: providing services to taxonomists for standard genome sequencing and annotation.</title>
        <authorList>
            <consortium name="The Broad Institute Genomics Platform"/>
            <consortium name="The Broad Institute Genome Sequencing Center for Infectious Disease"/>
            <person name="Wu L."/>
            <person name="Ma J."/>
        </authorList>
    </citation>
    <scope>NUCLEOTIDE SEQUENCE [LARGE SCALE GENOMIC DNA]</scope>
    <source>
        <strain evidence="8">DT28</strain>
    </source>
</reference>
<dbReference type="Proteomes" id="UP001595962">
    <property type="component" value="Unassembled WGS sequence"/>
</dbReference>
<keyword evidence="5" id="KW-0732">Signal</keyword>
<gene>
    <name evidence="7" type="ORF">ACFO3I_16725</name>
</gene>
<comment type="caution">
    <text evidence="7">The sequence shown here is derived from an EMBL/GenBank/DDBJ whole genome shotgun (WGS) entry which is preliminary data.</text>
</comment>
<keyword evidence="4" id="KW-1133">Transmembrane helix</keyword>
<sequence length="623" mass="71271">MRFWFALCCFLSVAATLPVLATPQAFDELAEQIRSGSRYALHQQDQEALFAELKALLPAGDPDRESQYQRLSCALTWQQDPATGLKQVQAWQAQSENPVHQSHYLQCQTELYHLLGEAEKADNSALAAVDLARQGNDPYVLGQALLSTADLHSFRGEYALSLQQLFEANQLFAALDYSYWQGYCIEYIATAYRRMGDYPEALLYIEQAERDYVPKGDRFRIAFLMHEKAYSLAELKRFVEARRLFEASRVIYQELHEPLWVQYSNANLTWILYETGQYQQALALGLQTDKQLQAAAEGSKVNTNIYRALLKMYLGQIQQALGQPETALKSFTESEHFMKLDHSARHLLLLYQARAGVYQQLGLYQQALQDVLEVLRLRTELTSAAQRQQADLLRYQFDTERQQAQSEQLERERNLSQQQVETLKRAQRWQYAALALMVVSFGLLVWLLSNQFKRNKRLHHLAMTDELTQVANRRRVLQQAETLRLQAEQNQQPLLVCLMDIDHFKQVNDRYGHDSGDWVLQQVAQCCQHLLRKDDFLGRTGGEEFLLLFPATALQDGIAAANRLRLAVQSLQFELIDPALQVRVSLGLALLDPAESLTSLISRADKALYQAKANGRNQVCVAE</sequence>
<keyword evidence="3" id="KW-0175">Coiled coil</keyword>
<feature type="transmembrane region" description="Helical" evidence="4">
    <location>
        <begin position="429"/>
        <end position="448"/>
    </location>
</feature>
<keyword evidence="8" id="KW-1185">Reference proteome</keyword>
<dbReference type="PANTHER" id="PTHR45138:SF9">
    <property type="entry name" value="DIGUANYLATE CYCLASE DGCM-RELATED"/>
    <property type="match status" value="1"/>
</dbReference>
<feature type="coiled-coil region" evidence="3">
    <location>
        <begin position="399"/>
        <end position="426"/>
    </location>
</feature>
<dbReference type="CDD" id="cd01949">
    <property type="entry name" value="GGDEF"/>
    <property type="match status" value="1"/>
</dbReference>
<dbReference type="InterPro" id="IPR043128">
    <property type="entry name" value="Rev_trsase/Diguanyl_cyclase"/>
</dbReference>